<evidence type="ECO:0000256" key="7">
    <source>
        <dbReference type="SAM" id="Phobius"/>
    </source>
</evidence>
<feature type="region of interest" description="Disordered" evidence="6">
    <location>
        <begin position="131"/>
        <end position="153"/>
    </location>
</feature>
<dbReference type="GO" id="GO:0015086">
    <property type="term" value="F:cadmium ion transmembrane transporter activity"/>
    <property type="evidence" value="ECO:0007669"/>
    <property type="project" value="TreeGrafter"/>
</dbReference>
<keyword evidence="9" id="KW-1185">Reference proteome</keyword>
<evidence type="ECO:0000313" key="8">
    <source>
        <dbReference type="EMBL" id="KAK1397027.1"/>
    </source>
</evidence>
<evidence type="ECO:0000256" key="4">
    <source>
        <dbReference type="ARBA" id="ARBA00022989"/>
    </source>
</evidence>
<organism evidence="8 9">
    <name type="scientific">Heracleum sosnowskyi</name>
    <dbReference type="NCBI Taxonomy" id="360622"/>
    <lineage>
        <taxon>Eukaryota</taxon>
        <taxon>Viridiplantae</taxon>
        <taxon>Streptophyta</taxon>
        <taxon>Embryophyta</taxon>
        <taxon>Tracheophyta</taxon>
        <taxon>Spermatophyta</taxon>
        <taxon>Magnoliopsida</taxon>
        <taxon>eudicotyledons</taxon>
        <taxon>Gunneridae</taxon>
        <taxon>Pentapetalae</taxon>
        <taxon>asterids</taxon>
        <taxon>campanulids</taxon>
        <taxon>Apiales</taxon>
        <taxon>Apiaceae</taxon>
        <taxon>Apioideae</taxon>
        <taxon>apioid superclade</taxon>
        <taxon>Tordylieae</taxon>
        <taxon>Tordyliinae</taxon>
        <taxon>Heracleum</taxon>
    </lineage>
</organism>
<dbReference type="AlphaFoldDB" id="A0AAD8J3I4"/>
<dbReference type="InterPro" id="IPR001046">
    <property type="entry name" value="NRAMP_fam"/>
</dbReference>
<comment type="similarity">
    <text evidence="2">Belongs to the NRAMP (TC 2.A.55) family.</text>
</comment>
<comment type="subcellular location">
    <subcellularLocation>
        <location evidence="1">Membrane</location>
        <topology evidence="1">Multi-pass membrane protein</topology>
    </subcellularLocation>
</comment>
<reference evidence="8" key="1">
    <citation type="submission" date="2023-02" db="EMBL/GenBank/DDBJ databases">
        <title>Genome of toxic invasive species Heracleum sosnowskyi carries increased number of genes despite the absence of recent whole-genome duplications.</title>
        <authorList>
            <person name="Schelkunov M."/>
            <person name="Shtratnikova V."/>
            <person name="Makarenko M."/>
            <person name="Klepikova A."/>
            <person name="Omelchenko D."/>
            <person name="Novikova G."/>
            <person name="Obukhova E."/>
            <person name="Bogdanov V."/>
            <person name="Penin A."/>
            <person name="Logacheva M."/>
        </authorList>
    </citation>
    <scope>NUCLEOTIDE SEQUENCE</scope>
    <source>
        <strain evidence="8">Hsosn_3</strain>
        <tissue evidence="8">Leaf</tissue>
    </source>
</reference>
<feature type="transmembrane region" description="Helical" evidence="7">
    <location>
        <begin position="52"/>
        <end position="75"/>
    </location>
</feature>
<proteinExistence type="inferred from homology"/>
<dbReference type="Pfam" id="PF01566">
    <property type="entry name" value="Nramp"/>
    <property type="match status" value="1"/>
</dbReference>
<keyword evidence="3 7" id="KW-0812">Transmembrane</keyword>
<accession>A0AAD8J3I4</accession>
<comment type="caution">
    <text evidence="8">The sequence shown here is derived from an EMBL/GenBank/DDBJ whole genome shotgun (WGS) entry which is preliminary data.</text>
</comment>
<dbReference type="EMBL" id="JAUIZM010000002">
    <property type="protein sequence ID" value="KAK1397027.1"/>
    <property type="molecule type" value="Genomic_DNA"/>
</dbReference>
<feature type="transmembrane region" description="Helical" evidence="7">
    <location>
        <begin position="96"/>
        <end position="117"/>
    </location>
</feature>
<evidence type="ECO:0000256" key="5">
    <source>
        <dbReference type="ARBA" id="ARBA00023136"/>
    </source>
</evidence>
<sequence>MDENMTVNQQPSIFRQLLSAVVPMLLVAMSYIDPGKWATAVEGGARYESNIILLMLVFNLAAILCQYLSARIVVVTEKDLAQLKRRQLECLQGYEIGAFFGFTLFFNIGFVLALNFLKPPSSRAIFSSEKLSPVQRNEEFTDNHAEEKSSNRG</sequence>
<protein>
    <submittedName>
        <fullName evidence="8">Uncharacterized protein</fullName>
    </submittedName>
</protein>
<feature type="compositionally biased region" description="Basic and acidic residues" evidence="6">
    <location>
        <begin position="136"/>
        <end position="153"/>
    </location>
</feature>
<dbReference type="PANTHER" id="PTHR11706">
    <property type="entry name" value="SOLUTE CARRIER PROTEIN FAMILY 11 MEMBER"/>
    <property type="match status" value="1"/>
</dbReference>
<evidence type="ECO:0000256" key="6">
    <source>
        <dbReference type="SAM" id="MobiDB-lite"/>
    </source>
</evidence>
<dbReference type="GO" id="GO:0034755">
    <property type="term" value="P:iron ion transmembrane transport"/>
    <property type="evidence" value="ECO:0007669"/>
    <property type="project" value="TreeGrafter"/>
</dbReference>
<keyword evidence="5 7" id="KW-0472">Membrane</keyword>
<gene>
    <name evidence="8" type="ORF">POM88_006890</name>
</gene>
<dbReference type="PANTHER" id="PTHR11706:SF75">
    <property type="entry name" value="ETHYLENE-INSENSITIVE PROTEIN 2"/>
    <property type="match status" value="1"/>
</dbReference>
<evidence type="ECO:0000256" key="2">
    <source>
        <dbReference type="ARBA" id="ARBA00009965"/>
    </source>
</evidence>
<evidence type="ECO:0000256" key="1">
    <source>
        <dbReference type="ARBA" id="ARBA00004141"/>
    </source>
</evidence>
<reference evidence="8" key="2">
    <citation type="submission" date="2023-05" db="EMBL/GenBank/DDBJ databases">
        <authorList>
            <person name="Schelkunov M.I."/>
        </authorList>
    </citation>
    <scope>NUCLEOTIDE SEQUENCE</scope>
    <source>
        <strain evidence="8">Hsosn_3</strain>
        <tissue evidence="8">Leaf</tissue>
    </source>
</reference>
<feature type="transmembrane region" description="Helical" evidence="7">
    <location>
        <begin position="12"/>
        <end position="32"/>
    </location>
</feature>
<dbReference type="GO" id="GO:0005886">
    <property type="term" value="C:plasma membrane"/>
    <property type="evidence" value="ECO:0007669"/>
    <property type="project" value="TreeGrafter"/>
</dbReference>
<evidence type="ECO:0000256" key="3">
    <source>
        <dbReference type="ARBA" id="ARBA00022692"/>
    </source>
</evidence>
<dbReference type="GO" id="GO:0005384">
    <property type="term" value="F:manganese ion transmembrane transporter activity"/>
    <property type="evidence" value="ECO:0007669"/>
    <property type="project" value="TreeGrafter"/>
</dbReference>
<evidence type="ECO:0000313" key="9">
    <source>
        <dbReference type="Proteomes" id="UP001237642"/>
    </source>
</evidence>
<keyword evidence="4 7" id="KW-1133">Transmembrane helix</keyword>
<dbReference type="Proteomes" id="UP001237642">
    <property type="component" value="Unassembled WGS sequence"/>
</dbReference>
<name>A0AAD8J3I4_9APIA</name>